<dbReference type="AlphaFoldDB" id="A0A814XA72"/>
<evidence type="ECO:0000256" key="1">
    <source>
        <dbReference type="ARBA" id="ARBA00007865"/>
    </source>
</evidence>
<dbReference type="InterPro" id="IPR037175">
    <property type="entry name" value="KFase_sf"/>
</dbReference>
<evidence type="ECO:0000313" key="4">
    <source>
        <dbReference type="EMBL" id="CAF0924210.1"/>
    </source>
</evidence>
<dbReference type="PANTHER" id="PTHR31118">
    <property type="entry name" value="CYCLASE-LIKE PROTEIN 2"/>
    <property type="match status" value="1"/>
</dbReference>
<dbReference type="InterPro" id="IPR007325">
    <property type="entry name" value="KFase/CYL"/>
</dbReference>
<keyword evidence="2" id="KW-1133">Transmembrane helix</keyword>
<keyword evidence="2" id="KW-0812">Transmembrane</keyword>
<evidence type="ECO:0000313" key="6">
    <source>
        <dbReference type="Proteomes" id="UP000663828"/>
    </source>
</evidence>
<gene>
    <name evidence="4" type="ORF">EDS130_LOCUS10932</name>
    <name evidence="5" type="ORF">XAT740_LOCUS24480</name>
</gene>
<comment type="similarity">
    <text evidence="1">Belongs to the Cyclase 1 superfamily.</text>
</comment>
<dbReference type="OrthoDB" id="7108654at2759"/>
<sequence>MNFQYLLLVIILHSSLSIPLTFIDLSHTIHPSIPFFPSQVRFNFTQRIAQWMNEDNKIFYAVNAFTTSEHMGTHIDAPYHFSPSGWKVDEIPLSRLISVHARIIDVSKRCSQNKNYLITIDDVKRSDLSVPEVDAETGERFLFVLIFYTGWTKYWPDQTAYAGNNSDVQFPGLSEQLAIYLVNTYGDNFVGVGIDTLSTDYGQSKTYPVHQILSRHNKYGLENLALTENLLNSVQKNFFTLDMHPMKIGNGTGAPCRVVARLNASRQNTNWFGLLVFFILTFLLGFVIKIVYDCKCTQNKEY</sequence>
<evidence type="ECO:0000256" key="2">
    <source>
        <dbReference type="SAM" id="Phobius"/>
    </source>
</evidence>
<evidence type="ECO:0000256" key="3">
    <source>
        <dbReference type="SAM" id="SignalP"/>
    </source>
</evidence>
<evidence type="ECO:0000313" key="5">
    <source>
        <dbReference type="EMBL" id="CAF1216607.1"/>
    </source>
</evidence>
<reference evidence="5" key="1">
    <citation type="submission" date="2021-02" db="EMBL/GenBank/DDBJ databases">
        <authorList>
            <person name="Nowell W R."/>
        </authorList>
    </citation>
    <scope>NUCLEOTIDE SEQUENCE</scope>
</reference>
<organism evidence="5 6">
    <name type="scientific">Adineta ricciae</name>
    <name type="common">Rotifer</name>
    <dbReference type="NCBI Taxonomy" id="249248"/>
    <lineage>
        <taxon>Eukaryota</taxon>
        <taxon>Metazoa</taxon>
        <taxon>Spiralia</taxon>
        <taxon>Gnathifera</taxon>
        <taxon>Rotifera</taxon>
        <taxon>Eurotatoria</taxon>
        <taxon>Bdelloidea</taxon>
        <taxon>Adinetida</taxon>
        <taxon>Adinetidae</taxon>
        <taxon>Adineta</taxon>
    </lineage>
</organism>
<feature type="chain" id="PRO_5036226454" description="Kynurenine formamidase" evidence="3">
    <location>
        <begin position="18"/>
        <end position="302"/>
    </location>
</feature>
<accession>A0A814XA72</accession>
<dbReference type="GO" id="GO:0019441">
    <property type="term" value="P:L-tryptophan catabolic process to kynurenine"/>
    <property type="evidence" value="ECO:0007669"/>
    <property type="project" value="InterPro"/>
</dbReference>
<proteinExistence type="inferred from homology"/>
<keyword evidence="2" id="KW-0472">Membrane</keyword>
<feature type="signal peptide" evidence="3">
    <location>
        <begin position="1"/>
        <end position="17"/>
    </location>
</feature>
<feature type="transmembrane region" description="Helical" evidence="2">
    <location>
        <begin position="271"/>
        <end position="292"/>
    </location>
</feature>
<protein>
    <recommendedName>
        <fullName evidence="7">Kynurenine formamidase</fullName>
    </recommendedName>
</protein>
<dbReference type="EMBL" id="CAJNOJ010000039">
    <property type="protein sequence ID" value="CAF0924210.1"/>
    <property type="molecule type" value="Genomic_DNA"/>
</dbReference>
<dbReference type="Proteomes" id="UP000663852">
    <property type="component" value="Unassembled WGS sequence"/>
</dbReference>
<dbReference type="EMBL" id="CAJNOR010001897">
    <property type="protein sequence ID" value="CAF1216607.1"/>
    <property type="molecule type" value="Genomic_DNA"/>
</dbReference>
<dbReference type="SUPFAM" id="SSF102198">
    <property type="entry name" value="Putative cyclase"/>
    <property type="match status" value="1"/>
</dbReference>
<dbReference type="Proteomes" id="UP000663828">
    <property type="component" value="Unassembled WGS sequence"/>
</dbReference>
<dbReference type="PANTHER" id="PTHR31118:SF12">
    <property type="entry name" value="CYCLASE-LIKE PROTEIN 2"/>
    <property type="match status" value="1"/>
</dbReference>
<name>A0A814XA72_ADIRI</name>
<dbReference type="Pfam" id="PF04199">
    <property type="entry name" value="Cyclase"/>
    <property type="match status" value="1"/>
</dbReference>
<dbReference type="GO" id="GO:0004061">
    <property type="term" value="F:arylformamidase activity"/>
    <property type="evidence" value="ECO:0007669"/>
    <property type="project" value="InterPro"/>
</dbReference>
<dbReference type="Gene3D" id="3.50.30.50">
    <property type="entry name" value="Putative cyclase"/>
    <property type="match status" value="1"/>
</dbReference>
<evidence type="ECO:0008006" key="7">
    <source>
        <dbReference type="Google" id="ProtNLM"/>
    </source>
</evidence>
<keyword evidence="3" id="KW-0732">Signal</keyword>
<comment type="caution">
    <text evidence="5">The sequence shown here is derived from an EMBL/GenBank/DDBJ whole genome shotgun (WGS) entry which is preliminary data.</text>
</comment>
<keyword evidence="6" id="KW-1185">Reference proteome</keyword>